<proteinExistence type="predicted"/>
<dbReference type="Proteomes" id="UP000321201">
    <property type="component" value="Unassembled WGS sequence"/>
</dbReference>
<comment type="caution">
    <text evidence="1">The sequence shown here is derived from an EMBL/GenBank/DDBJ whole genome shotgun (WGS) entry which is preliminary data.</text>
</comment>
<dbReference type="RefSeq" id="WP_147798214.1">
    <property type="nucleotide sequence ID" value="NZ_VPFL01000001.1"/>
</dbReference>
<organism evidence="1 2">
    <name type="scientific">Pelomicrobium methylotrophicum</name>
    <dbReference type="NCBI Taxonomy" id="2602750"/>
    <lineage>
        <taxon>Bacteria</taxon>
        <taxon>Pseudomonadati</taxon>
        <taxon>Pseudomonadota</taxon>
        <taxon>Hydrogenophilia</taxon>
        <taxon>Hydrogenophilia incertae sedis</taxon>
        <taxon>Pelomicrobium</taxon>
    </lineage>
</organism>
<reference evidence="1 2" key="1">
    <citation type="submission" date="2019-08" db="EMBL/GenBank/DDBJ databases">
        <title>Pelomicrobium methylotrophicum gen. nov., sp. nov. a moderately thermophilic, facultatively anaerobic, lithoautotrophic and methylotrophic bacterium isolated from a terrestrial mud volcano.</title>
        <authorList>
            <person name="Slobodkina G.B."/>
            <person name="Merkel A.Y."/>
            <person name="Slobodkin A.I."/>
        </authorList>
    </citation>
    <scope>NUCLEOTIDE SEQUENCE [LARGE SCALE GENOMIC DNA]</scope>
    <source>
        <strain evidence="1 2">SM250</strain>
    </source>
</reference>
<name>A0A5C7F2A0_9PROT</name>
<protein>
    <submittedName>
        <fullName evidence="1">Uncharacterized protein</fullName>
    </submittedName>
</protein>
<dbReference type="AlphaFoldDB" id="A0A5C7F2A0"/>
<evidence type="ECO:0000313" key="1">
    <source>
        <dbReference type="EMBL" id="TXF13627.1"/>
    </source>
</evidence>
<keyword evidence="2" id="KW-1185">Reference proteome</keyword>
<gene>
    <name evidence="1" type="ORF">FR698_00480</name>
</gene>
<dbReference type="EMBL" id="VPFL01000001">
    <property type="protein sequence ID" value="TXF13627.1"/>
    <property type="molecule type" value="Genomic_DNA"/>
</dbReference>
<accession>A0A5C7F2A0</accession>
<sequence>MSTAAKVVQKDGMNWRYRLQVQEYLLPVTFEELVWLWFATRFALDQELASQPDSRRILRRVEAKVKRFYYETWDGMRYV</sequence>
<evidence type="ECO:0000313" key="2">
    <source>
        <dbReference type="Proteomes" id="UP000321201"/>
    </source>
</evidence>
<dbReference type="InParanoid" id="A0A5C7F2A0"/>